<feature type="signal peptide" evidence="1">
    <location>
        <begin position="1"/>
        <end position="22"/>
    </location>
</feature>
<evidence type="ECO:0000256" key="1">
    <source>
        <dbReference type="SAM" id="SignalP"/>
    </source>
</evidence>
<keyword evidence="3" id="KW-1185">Reference proteome</keyword>
<protein>
    <recommendedName>
        <fullName evidence="4">Secreted protein</fullName>
    </recommendedName>
</protein>
<dbReference type="Proteomes" id="UP000658127">
    <property type="component" value="Unassembled WGS sequence"/>
</dbReference>
<name>A0ABQ2KL15_9NOCA</name>
<dbReference type="EMBL" id="BMNE01000004">
    <property type="protein sequence ID" value="GGN86675.1"/>
    <property type="molecule type" value="Genomic_DNA"/>
</dbReference>
<feature type="chain" id="PRO_5046731608" description="Secreted protein" evidence="1">
    <location>
        <begin position="23"/>
        <end position="80"/>
    </location>
</feature>
<keyword evidence="1" id="KW-0732">Signal</keyword>
<evidence type="ECO:0008006" key="4">
    <source>
        <dbReference type="Google" id="ProtNLM"/>
    </source>
</evidence>
<gene>
    <name evidence="2" type="ORF">GCM10011610_42280</name>
</gene>
<reference evidence="3" key="1">
    <citation type="journal article" date="2019" name="Int. J. Syst. Evol. Microbiol.">
        <title>The Global Catalogue of Microorganisms (GCM) 10K type strain sequencing project: providing services to taxonomists for standard genome sequencing and annotation.</title>
        <authorList>
            <consortium name="The Broad Institute Genomics Platform"/>
            <consortium name="The Broad Institute Genome Sequencing Center for Infectious Disease"/>
            <person name="Wu L."/>
            <person name="Ma J."/>
        </authorList>
    </citation>
    <scope>NUCLEOTIDE SEQUENCE [LARGE SCALE GENOMIC DNA]</scope>
    <source>
        <strain evidence="3">CGMCC 4.7329</strain>
    </source>
</reference>
<sequence>MKRVLASASIFTAIMVASTGMAVADADSAPGDQAGIAQIAEPSAGSSDLLGNLLNALSTGSAAECDGVMLDACVPLPAQP</sequence>
<evidence type="ECO:0000313" key="3">
    <source>
        <dbReference type="Proteomes" id="UP000658127"/>
    </source>
</evidence>
<accession>A0ABQ2KL15</accession>
<comment type="caution">
    <text evidence="2">The sequence shown here is derived from an EMBL/GenBank/DDBJ whole genome shotgun (WGS) entry which is preliminary data.</text>
</comment>
<evidence type="ECO:0000313" key="2">
    <source>
        <dbReference type="EMBL" id="GGN86675.1"/>
    </source>
</evidence>
<proteinExistence type="predicted"/>
<dbReference type="RefSeq" id="WP_189030820.1">
    <property type="nucleotide sequence ID" value="NZ_BMNE01000004.1"/>
</dbReference>
<organism evidence="2 3">
    <name type="scientific">Nocardia rhizosphaerihabitans</name>
    <dbReference type="NCBI Taxonomy" id="1691570"/>
    <lineage>
        <taxon>Bacteria</taxon>
        <taxon>Bacillati</taxon>
        <taxon>Actinomycetota</taxon>
        <taxon>Actinomycetes</taxon>
        <taxon>Mycobacteriales</taxon>
        <taxon>Nocardiaceae</taxon>
        <taxon>Nocardia</taxon>
    </lineage>
</organism>